<feature type="domain" description="C2H2-type" evidence="9">
    <location>
        <begin position="378"/>
        <end position="405"/>
    </location>
</feature>
<keyword evidence="3" id="KW-0677">Repeat</keyword>
<keyword evidence="2" id="KW-0479">Metal-binding</keyword>
<evidence type="ECO:0000256" key="6">
    <source>
        <dbReference type="ARBA" id="ARBA00023242"/>
    </source>
</evidence>
<feature type="domain" description="C2H2-type" evidence="9">
    <location>
        <begin position="525"/>
        <end position="553"/>
    </location>
</feature>
<dbReference type="InterPro" id="IPR036236">
    <property type="entry name" value="Znf_C2H2_sf"/>
</dbReference>
<evidence type="ECO:0000256" key="2">
    <source>
        <dbReference type="ARBA" id="ARBA00022723"/>
    </source>
</evidence>
<dbReference type="PROSITE" id="PS00028">
    <property type="entry name" value="ZINC_FINGER_C2H2_1"/>
    <property type="match status" value="13"/>
</dbReference>
<name>A0A0P4W4H4_SCYOL</name>
<dbReference type="GO" id="GO:0000978">
    <property type="term" value="F:RNA polymerase II cis-regulatory region sequence-specific DNA binding"/>
    <property type="evidence" value="ECO:0007669"/>
    <property type="project" value="TreeGrafter"/>
</dbReference>
<dbReference type="PANTHER" id="PTHR24376">
    <property type="entry name" value="ZINC FINGER PROTEIN"/>
    <property type="match status" value="1"/>
</dbReference>
<dbReference type="Gene3D" id="3.30.160.60">
    <property type="entry name" value="Classic Zinc Finger"/>
    <property type="match status" value="8"/>
</dbReference>
<evidence type="ECO:0000256" key="8">
    <source>
        <dbReference type="SAM" id="MobiDB-lite"/>
    </source>
</evidence>
<organism evidence="10">
    <name type="scientific">Scylla olivacea</name>
    <name type="common">Orange mud crab</name>
    <name type="synonym">Cancer olivacea</name>
    <dbReference type="NCBI Taxonomy" id="85551"/>
    <lineage>
        <taxon>Eukaryota</taxon>
        <taxon>Metazoa</taxon>
        <taxon>Ecdysozoa</taxon>
        <taxon>Arthropoda</taxon>
        <taxon>Crustacea</taxon>
        <taxon>Multicrustacea</taxon>
        <taxon>Malacostraca</taxon>
        <taxon>Eumalacostraca</taxon>
        <taxon>Eucarida</taxon>
        <taxon>Decapoda</taxon>
        <taxon>Pleocyemata</taxon>
        <taxon>Brachyura</taxon>
        <taxon>Eubrachyura</taxon>
        <taxon>Portunoidea</taxon>
        <taxon>Portunidae</taxon>
        <taxon>Portuninae</taxon>
        <taxon>Scylla</taxon>
    </lineage>
</organism>
<dbReference type="InterPro" id="IPR013087">
    <property type="entry name" value="Znf_C2H2_type"/>
</dbReference>
<feature type="domain" description="C2H2-type" evidence="9">
    <location>
        <begin position="555"/>
        <end position="583"/>
    </location>
</feature>
<sequence>MYRVARNGVCTCTTAIFPQGSEDGTQRVVQEEGDISQVLQATPRLKQFLTPGQDAFSRPFLTCNSCSLTFSSTRGLLAHRCGYQCPECGAEEGSVGALTRHLRHCTPQPQQVKTISFSCKFCRVVFERESQLQDHMGEHTSQCLKQYSQLLKERGLAETPLSEPQPPLRKGRPRKNSDCPKCGLIYSSVSDLTRHLRQAHPDSLPHACRLCDDRFHLRQELEAHIVLHFLGSFKCDFCGVHFGLKYPFLRHLEAQHPGDFLLKCEFCEFTSASFLEYRQHRREPHQAGGHGEVPAGCQHCDELVPQDELEEHTEEHLWQQEPRPVTVRTVSEGSHAAGRRRGRSGKKWPHCPECDITFSSAAALSRHNHQQHPHKYSKQCDVCGHRFKGQRALELHREGHQRGRCWCPVCKLRFSQRQHVEQHFLRAHADVTAIECEYCDARLASYSKYLYHCRTAHAELLEDRAELKCEYCDECLPNHVLLNQHMARRHGHNHQNAPKNMCPVCKKYFVHVDVHMNIHTRAVQFPCEECGEVFFMHSSLLGHRKVRHDHNAKTHLCNTCGKKFISSSLLRYHHEQVHLHKRQHCCEYCGSAYKSKSALNYHLKAHTGERPYKCEECGMGFHRPSTLKTHMEGTHHRPYPHLYRKPHRRAGTGVVAEGKEEEAAAGRSGQDVPSDIVEIDVAKSVIIGDEVGIEMSLAKDGERVQGEEDVAEMVTVVEGLRDLSSLYEEDGHQNVYVIQALEDS</sequence>
<keyword evidence="6" id="KW-0539">Nucleus</keyword>
<evidence type="ECO:0000256" key="1">
    <source>
        <dbReference type="ARBA" id="ARBA00004123"/>
    </source>
</evidence>
<dbReference type="EMBL" id="GDRN01092896">
    <property type="protein sequence ID" value="JAI60017.1"/>
    <property type="molecule type" value="Transcribed_RNA"/>
</dbReference>
<comment type="subcellular location">
    <subcellularLocation>
        <location evidence="1">Nucleus</location>
    </subcellularLocation>
</comment>
<feature type="domain" description="C2H2-type" evidence="9">
    <location>
        <begin position="233"/>
        <end position="261"/>
    </location>
</feature>
<keyword evidence="4 7" id="KW-0863">Zinc-finger</keyword>
<protein>
    <recommendedName>
        <fullName evidence="9">C2H2-type domain-containing protein</fullName>
    </recommendedName>
</protein>
<dbReference type="GO" id="GO:0005634">
    <property type="term" value="C:nucleus"/>
    <property type="evidence" value="ECO:0007669"/>
    <property type="project" value="UniProtKB-SubCell"/>
</dbReference>
<dbReference type="Pfam" id="PF00096">
    <property type="entry name" value="zf-C2H2"/>
    <property type="match status" value="2"/>
</dbReference>
<dbReference type="GO" id="GO:0001228">
    <property type="term" value="F:DNA-binding transcription activator activity, RNA polymerase II-specific"/>
    <property type="evidence" value="ECO:0007669"/>
    <property type="project" value="TreeGrafter"/>
</dbReference>
<reference evidence="10" key="1">
    <citation type="submission" date="2015-09" db="EMBL/GenBank/DDBJ databases">
        <title>Scylla olivacea transcriptome.</title>
        <authorList>
            <person name="Ikhwanuddin M."/>
        </authorList>
    </citation>
    <scope>NUCLEOTIDE SEQUENCE</scope>
</reference>
<feature type="region of interest" description="Disordered" evidence="8">
    <location>
        <begin position="325"/>
        <end position="344"/>
    </location>
</feature>
<feature type="domain" description="C2H2-type" evidence="9">
    <location>
        <begin position="117"/>
        <end position="142"/>
    </location>
</feature>
<evidence type="ECO:0000256" key="3">
    <source>
        <dbReference type="ARBA" id="ARBA00022737"/>
    </source>
</evidence>
<evidence type="ECO:0000256" key="5">
    <source>
        <dbReference type="ARBA" id="ARBA00022833"/>
    </source>
</evidence>
<feature type="domain" description="C2H2-type" evidence="9">
    <location>
        <begin position="584"/>
        <end position="611"/>
    </location>
</feature>
<feature type="domain" description="C2H2-type" evidence="9">
    <location>
        <begin position="612"/>
        <end position="640"/>
    </location>
</feature>
<proteinExistence type="predicted"/>
<accession>A0A0P4W4H4</accession>
<dbReference type="FunFam" id="3.30.160.60:FF:000176">
    <property type="entry name" value="zinc finger protein 70"/>
    <property type="match status" value="1"/>
</dbReference>
<dbReference type="SUPFAM" id="SSF57667">
    <property type="entry name" value="beta-beta-alpha zinc fingers"/>
    <property type="match status" value="6"/>
</dbReference>
<dbReference type="PROSITE" id="PS50157">
    <property type="entry name" value="ZINC_FINGER_C2H2_2"/>
    <property type="match status" value="8"/>
</dbReference>
<dbReference type="SMART" id="SM00355">
    <property type="entry name" value="ZnF_C2H2"/>
    <property type="match status" value="17"/>
</dbReference>
<evidence type="ECO:0000256" key="7">
    <source>
        <dbReference type="PROSITE-ProRule" id="PRU00042"/>
    </source>
</evidence>
<dbReference type="GO" id="GO:0008270">
    <property type="term" value="F:zinc ion binding"/>
    <property type="evidence" value="ECO:0007669"/>
    <property type="project" value="UniProtKB-KW"/>
</dbReference>
<evidence type="ECO:0000256" key="4">
    <source>
        <dbReference type="ARBA" id="ARBA00022771"/>
    </source>
</evidence>
<evidence type="ECO:0000313" key="10">
    <source>
        <dbReference type="EMBL" id="JAI60017.1"/>
    </source>
</evidence>
<evidence type="ECO:0000259" key="9">
    <source>
        <dbReference type="PROSITE" id="PS50157"/>
    </source>
</evidence>
<feature type="domain" description="C2H2-type" evidence="9">
    <location>
        <begin position="177"/>
        <end position="205"/>
    </location>
</feature>
<feature type="region of interest" description="Disordered" evidence="8">
    <location>
        <begin position="158"/>
        <end position="177"/>
    </location>
</feature>
<dbReference type="PANTHER" id="PTHR24376:SF235">
    <property type="entry name" value="C2H2-TYPE DOMAIN-CONTAINING PROTEIN"/>
    <property type="match status" value="1"/>
</dbReference>
<dbReference type="AlphaFoldDB" id="A0A0P4W4H4"/>
<keyword evidence="5" id="KW-0862">Zinc</keyword>